<dbReference type="AlphaFoldDB" id="A0A1S8YRK8"/>
<gene>
    <name evidence="1" type="ORF">BTJ39_05705</name>
</gene>
<proteinExistence type="predicted"/>
<protein>
    <submittedName>
        <fullName evidence="1">Uncharacterized protein</fullName>
    </submittedName>
</protein>
<name>A0A1S8YRK8_9GAMM</name>
<sequence length="66" mass="7731">MAIFCLKFGWLLTKVGINPKKSIIGIMRILFFNSGLNQQEIYSLFYFPGARVRLFIHLNRMSLFCN</sequence>
<dbReference type="STRING" id="1926881.BTJ39_05705"/>
<keyword evidence="2" id="KW-1185">Reference proteome</keyword>
<dbReference type="Proteomes" id="UP000190667">
    <property type="component" value="Unassembled WGS sequence"/>
</dbReference>
<dbReference type="EMBL" id="MRUL01000002">
    <property type="protein sequence ID" value="OON41452.1"/>
    <property type="molecule type" value="Genomic_DNA"/>
</dbReference>
<evidence type="ECO:0000313" key="1">
    <source>
        <dbReference type="EMBL" id="OON41452.1"/>
    </source>
</evidence>
<evidence type="ECO:0000313" key="2">
    <source>
        <dbReference type="Proteomes" id="UP000190667"/>
    </source>
</evidence>
<accession>A0A1S8YRK8</accession>
<reference evidence="1 2" key="1">
    <citation type="submission" date="2016-12" db="EMBL/GenBank/DDBJ databases">
        <title>Izhakiella australiana sp. nov. of genus Izhakiella isolated from Australian desert.</title>
        <authorList>
            <person name="Ji M."/>
        </authorList>
    </citation>
    <scope>NUCLEOTIDE SEQUENCE [LARGE SCALE GENOMIC DNA]</scope>
    <source>
        <strain evidence="1 2">D4N98</strain>
    </source>
</reference>
<comment type="caution">
    <text evidence="1">The sequence shown here is derived from an EMBL/GenBank/DDBJ whole genome shotgun (WGS) entry which is preliminary data.</text>
</comment>
<organism evidence="1 2">
    <name type="scientific">Izhakiella australiensis</name>
    <dbReference type="NCBI Taxonomy" id="1926881"/>
    <lineage>
        <taxon>Bacteria</taxon>
        <taxon>Pseudomonadati</taxon>
        <taxon>Pseudomonadota</taxon>
        <taxon>Gammaproteobacteria</taxon>
        <taxon>Enterobacterales</taxon>
        <taxon>Erwiniaceae</taxon>
        <taxon>Izhakiella</taxon>
    </lineage>
</organism>